<dbReference type="EMBL" id="CAJHNH020006667">
    <property type="protein sequence ID" value="CAG5133962.1"/>
    <property type="molecule type" value="Genomic_DNA"/>
</dbReference>
<dbReference type="Proteomes" id="UP000678393">
    <property type="component" value="Unassembled WGS sequence"/>
</dbReference>
<evidence type="ECO:0000256" key="5">
    <source>
        <dbReference type="ARBA" id="ARBA00023273"/>
    </source>
</evidence>
<comment type="subcellular location">
    <subcellularLocation>
        <location evidence="1">Cell projection</location>
        <location evidence="1">Cilium</location>
    </subcellularLocation>
</comment>
<dbReference type="OrthoDB" id="7451790at2759"/>
<dbReference type="InterPro" id="IPR050576">
    <property type="entry name" value="Cilia_flagella_integrity"/>
</dbReference>
<dbReference type="Gene3D" id="3.80.10.10">
    <property type="entry name" value="Ribonuclease Inhibitor"/>
    <property type="match status" value="1"/>
</dbReference>
<evidence type="ECO:0000256" key="2">
    <source>
        <dbReference type="ARBA" id="ARBA00022614"/>
    </source>
</evidence>
<comment type="caution">
    <text evidence="6">The sequence shown here is derived from an EMBL/GenBank/DDBJ whole genome shotgun (WGS) entry which is preliminary data.</text>
</comment>
<sequence>MSAQKQNTWYNDEAGPELSGYGVKIWGQDGYKFSSTLPVSLSLHLIVKRHLPKDATKWPQDKIIEELNKIKRVRLDRENIGKIDSLELLSAAVINLYLQCNEIRHIENLECLPNLQVLVLSNNKITKVEGILHLLKLVFLDISENCIDVVTGDEFPKSLIILNLQGNSCVEKPTYRASLIQALPKLKQLDGVDISYNGNMYAGTDGELEDNGAKEKDDGTVPPVDLQCLAYKQLPPIKTSIQDIATEMLLRSQKRLEDSAREHRRHIQEITNLKIKAKLRPNLLPSGVKKVID</sequence>
<gene>
    <name evidence="6" type="ORF">CUNI_LOCUS19520</name>
</gene>
<keyword evidence="5" id="KW-0966">Cell projection</keyword>
<keyword evidence="3" id="KW-0677">Repeat</keyword>
<evidence type="ECO:0000313" key="7">
    <source>
        <dbReference type="Proteomes" id="UP000678393"/>
    </source>
</evidence>
<organism evidence="6 7">
    <name type="scientific">Candidula unifasciata</name>
    <dbReference type="NCBI Taxonomy" id="100452"/>
    <lineage>
        <taxon>Eukaryota</taxon>
        <taxon>Metazoa</taxon>
        <taxon>Spiralia</taxon>
        <taxon>Lophotrochozoa</taxon>
        <taxon>Mollusca</taxon>
        <taxon>Gastropoda</taxon>
        <taxon>Heterobranchia</taxon>
        <taxon>Euthyneura</taxon>
        <taxon>Panpulmonata</taxon>
        <taxon>Eupulmonata</taxon>
        <taxon>Stylommatophora</taxon>
        <taxon>Helicina</taxon>
        <taxon>Helicoidea</taxon>
        <taxon>Geomitridae</taxon>
        <taxon>Candidula</taxon>
    </lineage>
</organism>
<keyword evidence="2" id="KW-0433">Leucine-rich repeat</keyword>
<evidence type="ECO:0000256" key="3">
    <source>
        <dbReference type="ARBA" id="ARBA00022737"/>
    </source>
</evidence>
<dbReference type="PANTHER" id="PTHR45973:SF9">
    <property type="entry name" value="LEUCINE-RICH REPEAT-CONTAINING PROTEIN 46"/>
    <property type="match status" value="1"/>
</dbReference>
<dbReference type="Pfam" id="PF12799">
    <property type="entry name" value="LRR_4"/>
    <property type="match status" value="1"/>
</dbReference>
<dbReference type="AlphaFoldDB" id="A0A8S4A0W5"/>
<dbReference type="InterPro" id="IPR025875">
    <property type="entry name" value="Leu-rich_rpt_4"/>
</dbReference>
<evidence type="ECO:0000313" key="6">
    <source>
        <dbReference type="EMBL" id="CAG5133962.1"/>
    </source>
</evidence>
<reference evidence="6" key="1">
    <citation type="submission" date="2021-04" db="EMBL/GenBank/DDBJ databases">
        <authorList>
            <consortium name="Molecular Ecology Group"/>
        </authorList>
    </citation>
    <scope>NUCLEOTIDE SEQUENCE</scope>
</reference>
<dbReference type="PANTHER" id="PTHR45973">
    <property type="entry name" value="PROTEIN PHOSPHATASE 1 REGULATORY SUBUNIT SDS22-RELATED"/>
    <property type="match status" value="1"/>
</dbReference>
<accession>A0A8S4A0W5</accession>
<dbReference type="InterPro" id="IPR032675">
    <property type="entry name" value="LRR_dom_sf"/>
</dbReference>
<proteinExistence type="predicted"/>
<dbReference type="PROSITE" id="PS51450">
    <property type="entry name" value="LRR"/>
    <property type="match status" value="2"/>
</dbReference>
<evidence type="ECO:0000256" key="4">
    <source>
        <dbReference type="ARBA" id="ARBA00023069"/>
    </source>
</evidence>
<keyword evidence="4" id="KW-0969">Cilium</keyword>
<dbReference type="InterPro" id="IPR001611">
    <property type="entry name" value="Leu-rich_rpt"/>
</dbReference>
<dbReference type="SUPFAM" id="SSF52058">
    <property type="entry name" value="L domain-like"/>
    <property type="match status" value="1"/>
</dbReference>
<protein>
    <submittedName>
        <fullName evidence="6">Uncharacterized protein</fullName>
    </submittedName>
</protein>
<keyword evidence="7" id="KW-1185">Reference proteome</keyword>
<evidence type="ECO:0000256" key="1">
    <source>
        <dbReference type="ARBA" id="ARBA00004138"/>
    </source>
</evidence>
<dbReference type="SMART" id="SM00365">
    <property type="entry name" value="LRR_SD22"/>
    <property type="match status" value="3"/>
</dbReference>
<name>A0A8S4A0W5_9EUPU</name>